<reference evidence="2 3" key="1">
    <citation type="submission" date="2013-04" db="EMBL/GenBank/DDBJ databases">
        <title>Oceanococcus atlanticus 22II-S10r2 Genome Sequencing.</title>
        <authorList>
            <person name="Lai Q."/>
            <person name="Li G."/>
            <person name="Shao Z."/>
        </authorList>
    </citation>
    <scope>NUCLEOTIDE SEQUENCE [LARGE SCALE GENOMIC DNA]</scope>
    <source>
        <strain evidence="2 3">22II-S10r2</strain>
    </source>
</reference>
<dbReference type="Proteomes" id="UP000192342">
    <property type="component" value="Unassembled WGS sequence"/>
</dbReference>
<protein>
    <submittedName>
        <fullName evidence="2">Putative enoyl-CoA hydratase</fullName>
    </submittedName>
</protein>
<keyword evidence="3" id="KW-1185">Reference proteome</keyword>
<dbReference type="PANTHER" id="PTHR43802:SF1">
    <property type="entry name" value="IP11341P-RELATED"/>
    <property type="match status" value="1"/>
</dbReference>
<dbReference type="PANTHER" id="PTHR43802">
    <property type="entry name" value="ENOYL-COA HYDRATASE"/>
    <property type="match status" value="1"/>
</dbReference>
<proteinExistence type="inferred from homology"/>
<evidence type="ECO:0000313" key="2">
    <source>
        <dbReference type="EMBL" id="ORE89522.1"/>
    </source>
</evidence>
<sequence length="249" mass="26197">MSSVLLERDDAVATLIFNRPDAMNALTPDMLSVAGDHVRALASDAAIKVIVITGAGKAFSAGVDLKALGKVELVNGSVGEILDAPARRLIDAIENAPQPVIAKVNGHCYTGALELALACDLLVCAEEAGFGDTHAKWGLRPSWGMSQRLPQRVGAQRARELSFTARTVKGAEAVTIGLACDAVPRDALDDHVAALCQRIAANSAQALAAYKDLYRRTQGASLDAGLAYENARIYALDDSAERLAGFLSK</sequence>
<dbReference type="InterPro" id="IPR001753">
    <property type="entry name" value="Enoyl-CoA_hydra/iso"/>
</dbReference>
<dbReference type="AlphaFoldDB" id="A0A1Y1SIK8"/>
<dbReference type="OrthoDB" id="9807606at2"/>
<evidence type="ECO:0000256" key="1">
    <source>
        <dbReference type="ARBA" id="ARBA00005254"/>
    </source>
</evidence>
<dbReference type="GO" id="GO:0003824">
    <property type="term" value="F:catalytic activity"/>
    <property type="evidence" value="ECO:0007669"/>
    <property type="project" value="UniProtKB-ARBA"/>
</dbReference>
<dbReference type="STRING" id="1317117.ATO7_06565"/>
<dbReference type="Gene3D" id="3.90.226.10">
    <property type="entry name" value="2-enoyl-CoA Hydratase, Chain A, domain 1"/>
    <property type="match status" value="1"/>
</dbReference>
<dbReference type="CDD" id="cd06558">
    <property type="entry name" value="crotonase-like"/>
    <property type="match status" value="1"/>
</dbReference>
<accession>A0A1Y1SIK8</accession>
<evidence type="ECO:0000313" key="3">
    <source>
        <dbReference type="Proteomes" id="UP000192342"/>
    </source>
</evidence>
<comment type="caution">
    <text evidence="2">The sequence shown here is derived from an EMBL/GenBank/DDBJ whole genome shotgun (WGS) entry which is preliminary data.</text>
</comment>
<comment type="similarity">
    <text evidence="1">Belongs to the enoyl-CoA hydratase/isomerase family.</text>
</comment>
<dbReference type="Pfam" id="PF00378">
    <property type="entry name" value="ECH_1"/>
    <property type="match status" value="1"/>
</dbReference>
<gene>
    <name evidence="2" type="ORF">ATO7_06565</name>
</gene>
<organism evidence="2 3">
    <name type="scientific">Oceanococcus atlanticus</name>
    <dbReference type="NCBI Taxonomy" id="1317117"/>
    <lineage>
        <taxon>Bacteria</taxon>
        <taxon>Pseudomonadati</taxon>
        <taxon>Pseudomonadota</taxon>
        <taxon>Gammaproteobacteria</taxon>
        <taxon>Chromatiales</taxon>
        <taxon>Oceanococcaceae</taxon>
        <taxon>Oceanococcus</taxon>
    </lineage>
</organism>
<dbReference type="InterPro" id="IPR029045">
    <property type="entry name" value="ClpP/crotonase-like_dom_sf"/>
</dbReference>
<name>A0A1Y1SIK8_9GAMM</name>
<dbReference type="SUPFAM" id="SSF52096">
    <property type="entry name" value="ClpP/crotonase"/>
    <property type="match status" value="1"/>
</dbReference>
<dbReference type="EMBL" id="AQQV01000001">
    <property type="protein sequence ID" value="ORE89522.1"/>
    <property type="molecule type" value="Genomic_DNA"/>
</dbReference>